<dbReference type="EMBL" id="CP039348">
    <property type="protein sequence ID" value="QCD91189.1"/>
    <property type="molecule type" value="Genomic_DNA"/>
</dbReference>
<dbReference type="SUPFAM" id="SSF57850">
    <property type="entry name" value="RING/U-box"/>
    <property type="match status" value="1"/>
</dbReference>
<keyword evidence="1" id="KW-0479">Metal-binding</keyword>
<evidence type="ECO:0000256" key="2">
    <source>
        <dbReference type="ARBA" id="ARBA00022771"/>
    </source>
</evidence>
<keyword evidence="7" id="KW-1185">Reference proteome</keyword>
<evidence type="ECO:0000256" key="1">
    <source>
        <dbReference type="ARBA" id="ARBA00022723"/>
    </source>
</evidence>
<dbReference type="AlphaFoldDB" id="A0A4D6LQL1"/>
<dbReference type="CDD" id="cd16454">
    <property type="entry name" value="RING-H2_PA-TM-RING"/>
    <property type="match status" value="1"/>
</dbReference>
<dbReference type="GO" id="GO:0006511">
    <property type="term" value="P:ubiquitin-dependent protein catabolic process"/>
    <property type="evidence" value="ECO:0007669"/>
    <property type="project" value="TreeGrafter"/>
</dbReference>
<evidence type="ECO:0000313" key="6">
    <source>
        <dbReference type="EMBL" id="QCD91189.1"/>
    </source>
</evidence>
<proteinExistence type="predicted"/>
<keyword evidence="2 4" id="KW-0863">Zinc-finger</keyword>
<organism evidence="6 7">
    <name type="scientific">Vigna unguiculata</name>
    <name type="common">Cowpea</name>
    <dbReference type="NCBI Taxonomy" id="3917"/>
    <lineage>
        <taxon>Eukaryota</taxon>
        <taxon>Viridiplantae</taxon>
        <taxon>Streptophyta</taxon>
        <taxon>Embryophyta</taxon>
        <taxon>Tracheophyta</taxon>
        <taxon>Spermatophyta</taxon>
        <taxon>Magnoliopsida</taxon>
        <taxon>eudicotyledons</taxon>
        <taxon>Gunneridae</taxon>
        <taxon>Pentapetalae</taxon>
        <taxon>rosids</taxon>
        <taxon>fabids</taxon>
        <taxon>Fabales</taxon>
        <taxon>Fabaceae</taxon>
        <taxon>Papilionoideae</taxon>
        <taxon>50 kb inversion clade</taxon>
        <taxon>NPAAA clade</taxon>
        <taxon>indigoferoid/millettioid clade</taxon>
        <taxon>Phaseoleae</taxon>
        <taxon>Vigna</taxon>
    </lineage>
</organism>
<dbReference type="GO" id="GO:0005634">
    <property type="term" value="C:nucleus"/>
    <property type="evidence" value="ECO:0007669"/>
    <property type="project" value="TreeGrafter"/>
</dbReference>
<dbReference type="Pfam" id="PF13639">
    <property type="entry name" value="zf-RING_2"/>
    <property type="match status" value="1"/>
</dbReference>
<dbReference type="PANTHER" id="PTHR45931:SF16">
    <property type="entry name" value="RING_U-BOX SUPERFAMILY PROTEIN"/>
    <property type="match status" value="1"/>
</dbReference>
<gene>
    <name evidence="6" type="ORF">DEO72_LG4g2153</name>
</gene>
<feature type="domain" description="RING-type" evidence="5">
    <location>
        <begin position="208"/>
        <end position="249"/>
    </location>
</feature>
<dbReference type="GO" id="GO:0061630">
    <property type="term" value="F:ubiquitin protein ligase activity"/>
    <property type="evidence" value="ECO:0007669"/>
    <property type="project" value="TreeGrafter"/>
</dbReference>
<dbReference type="Gene3D" id="3.30.40.10">
    <property type="entry name" value="Zinc/RING finger domain, C3HC4 (zinc finger)"/>
    <property type="match status" value="1"/>
</dbReference>
<dbReference type="InterPro" id="IPR013083">
    <property type="entry name" value="Znf_RING/FYVE/PHD"/>
</dbReference>
<dbReference type="SMART" id="SM00184">
    <property type="entry name" value="RING"/>
    <property type="match status" value="1"/>
</dbReference>
<sequence length="254" mass="28500">MSEIRRSLPPSQTPVYSGTPHCYSMRSFEMHQRSYDISLWGFTEITTLMAQSNFRFTIRTFHQNTLLPGLPRSSALFPTQTFFQQAPHFIRILLSPLSEWRTLSLLSPQSSQALFDTHTIETIANVAADQVQETFQVHDAAAASASSSSESQSPEVSLSMVINVTDNRMRAATQNSLGTVPAAAASSEEAAIDRVLKKSRVVQSECCCCVCLDGFEVNAECYTLPCQHFFHHKCIFQWLRTSRTCPMCRYPLLT</sequence>
<dbReference type="GO" id="GO:0008270">
    <property type="term" value="F:zinc ion binding"/>
    <property type="evidence" value="ECO:0007669"/>
    <property type="project" value="UniProtKB-KW"/>
</dbReference>
<keyword evidence="3" id="KW-0862">Zinc</keyword>
<dbReference type="InterPro" id="IPR051834">
    <property type="entry name" value="RING_finger_E3_ligase"/>
</dbReference>
<dbReference type="InterPro" id="IPR001841">
    <property type="entry name" value="Znf_RING"/>
</dbReference>
<name>A0A4D6LQL1_VIGUN</name>
<dbReference type="Proteomes" id="UP000501690">
    <property type="component" value="Linkage Group LG4"/>
</dbReference>
<accession>A0A4D6LQL1</accession>
<dbReference type="PROSITE" id="PS50089">
    <property type="entry name" value="ZF_RING_2"/>
    <property type="match status" value="1"/>
</dbReference>
<dbReference type="PANTHER" id="PTHR45931">
    <property type="entry name" value="SI:CH211-59O9.10"/>
    <property type="match status" value="1"/>
</dbReference>
<evidence type="ECO:0000313" key="7">
    <source>
        <dbReference type="Proteomes" id="UP000501690"/>
    </source>
</evidence>
<evidence type="ECO:0000256" key="4">
    <source>
        <dbReference type="PROSITE-ProRule" id="PRU00175"/>
    </source>
</evidence>
<protein>
    <submittedName>
        <fullName evidence="6">Integrator complex subunit 11</fullName>
    </submittedName>
</protein>
<evidence type="ECO:0000259" key="5">
    <source>
        <dbReference type="PROSITE" id="PS50089"/>
    </source>
</evidence>
<evidence type="ECO:0000256" key="3">
    <source>
        <dbReference type="ARBA" id="ARBA00022833"/>
    </source>
</evidence>
<reference evidence="6 7" key="1">
    <citation type="submission" date="2019-04" db="EMBL/GenBank/DDBJ databases">
        <title>An improved genome assembly and genetic linkage map for asparagus bean, Vigna unguiculata ssp. sesquipedialis.</title>
        <authorList>
            <person name="Xia Q."/>
            <person name="Zhang R."/>
            <person name="Dong Y."/>
        </authorList>
    </citation>
    <scope>NUCLEOTIDE SEQUENCE [LARGE SCALE GENOMIC DNA]</scope>
    <source>
        <tissue evidence="6">Leaf</tissue>
    </source>
</reference>